<accession>A0ABS4S4U0</accession>
<dbReference type="Proteomes" id="UP001519294">
    <property type="component" value="Unassembled WGS sequence"/>
</dbReference>
<evidence type="ECO:0000313" key="2">
    <source>
        <dbReference type="Proteomes" id="UP001519294"/>
    </source>
</evidence>
<dbReference type="EMBL" id="JAGIKX010000002">
    <property type="protein sequence ID" value="MBP2256511.1"/>
    <property type="molecule type" value="Genomic_DNA"/>
</dbReference>
<organism evidence="1 2">
    <name type="scientific">Virgibacillus alimentarius</name>
    <dbReference type="NCBI Taxonomy" id="698769"/>
    <lineage>
        <taxon>Bacteria</taxon>
        <taxon>Bacillati</taxon>
        <taxon>Bacillota</taxon>
        <taxon>Bacilli</taxon>
        <taxon>Bacillales</taxon>
        <taxon>Bacillaceae</taxon>
        <taxon>Virgibacillus</taxon>
    </lineage>
</organism>
<evidence type="ECO:0000313" key="1">
    <source>
        <dbReference type="EMBL" id="MBP2256511.1"/>
    </source>
</evidence>
<name>A0ABS4S4U0_9BACI</name>
<comment type="caution">
    <text evidence="1">The sequence shown here is derived from an EMBL/GenBank/DDBJ whole genome shotgun (WGS) entry which is preliminary data.</text>
</comment>
<proteinExistence type="predicted"/>
<dbReference type="RefSeq" id="WP_029271015.1">
    <property type="nucleotide sequence ID" value="NZ_JAGIKX010000002.1"/>
</dbReference>
<gene>
    <name evidence="1" type="ORF">J2Z81_000444</name>
</gene>
<keyword evidence="2" id="KW-1185">Reference proteome</keyword>
<sequence>MRIVVTFAVLLTIISVIYKWRYKLMNMILAITLLRKIAVTITMNMPIIKNKLLPNLFKRPAHTYSE</sequence>
<reference evidence="1 2" key="1">
    <citation type="submission" date="2021-03" db="EMBL/GenBank/DDBJ databases">
        <title>Genomic Encyclopedia of Type Strains, Phase IV (KMG-IV): sequencing the most valuable type-strain genomes for metagenomic binning, comparative biology and taxonomic classification.</title>
        <authorList>
            <person name="Goeker M."/>
        </authorList>
    </citation>
    <scope>NUCLEOTIDE SEQUENCE [LARGE SCALE GENOMIC DNA]</scope>
    <source>
        <strain evidence="1 2">DSM 25790</strain>
    </source>
</reference>
<protein>
    <submittedName>
        <fullName evidence="1">Uncharacterized protein</fullName>
    </submittedName>
</protein>